<dbReference type="EC" id="5.4.99.1" evidence="5"/>
<keyword evidence="2 5" id="KW-0479">Metal-binding</keyword>
<dbReference type="Gene3D" id="3.40.50.280">
    <property type="entry name" value="Cobalamin-binding domain"/>
    <property type="match status" value="1"/>
</dbReference>
<gene>
    <name evidence="5" type="primary">glmS</name>
    <name evidence="7" type="ORF">B5M42_06110</name>
</gene>
<comment type="function">
    <text evidence="5">Catalyzes the carbon skeleton rearrangement of L-glutamate to L-threo-3-methylaspartate ((2S,3S)-3-methylaspartate).</text>
</comment>
<dbReference type="NCBIfam" id="TIGR01501">
    <property type="entry name" value="MthylAspMutase"/>
    <property type="match status" value="1"/>
</dbReference>
<reference evidence="7 8" key="1">
    <citation type="submission" date="2017-03" db="EMBL/GenBank/DDBJ databases">
        <title>Isolation of Levoglucosan Utilizing Bacteria.</title>
        <authorList>
            <person name="Arya A.S."/>
        </authorList>
    </citation>
    <scope>NUCLEOTIDE SEQUENCE [LARGE SCALE GENOMIC DNA]</scope>
    <source>
        <strain evidence="7 8">MEC069</strain>
    </source>
</reference>
<comment type="pathway">
    <text evidence="5">Amino-acid degradation; L-glutamate degradation via mesaconate pathway; acetate and pyruvate from L-glutamate: step 1/4.</text>
</comment>
<dbReference type="GO" id="GO:0019553">
    <property type="term" value="P:L-glutamate catabolic process via L-citramalate"/>
    <property type="evidence" value="ECO:0007669"/>
    <property type="project" value="UniProtKB-UniRule"/>
</dbReference>
<proteinExistence type="inferred from homology"/>
<comment type="subunit">
    <text evidence="5">Heterotetramer composed of 2 epsilon subunits (GlmE) and 2 sigma subunits (GlmS). GlmE exists as a homodimer and GlmS as a monomer.</text>
</comment>
<evidence type="ECO:0000313" key="7">
    <source>
        <dbReference type="EMBL" id="TFE90238.1"/>
    </source>
</evidence>
<evidence type="ECO:0000256" key="1">
    <source>
        <dbReference type="ARBA" id="ARBA00022628"/>
    </source>
</evidence>
<dbReference type="InterPro" id="IPR006394">
    <property type="entry name" value="GlmS"/>
</dbReference>
<feature type="domain" description="B12-binding" evidence="6">
    <location>
        <begin position="2"/>
        <end position="136"/>
    </location>
</feature>
<dbReference type="EMBL" id="MYFO01000005">
    <property type="protein sequence ID" value="TFE90238.1"/>
    <property type="molecule type" value="Genomic_DNA"/>
</dbReference>
<feature type="binding site" evidence="5">
    <location>
        <begin position="92"/>
        <end position="96"/>
    </location>
    <ligand>
        <name>adenosylcob(III)alamin</name>
        <dbReference type="ChEBI" id="CHEBI:18408"/>
    </ligand>
</feature>
<organism evidence="7 8">
    <name type="scientific">Paenibacillus athensensis</name>
    <dbReference type="NCBI Taxonomy" id="1967502"/>
    <lineage>
        <taxon>Bacteria</taxon>
        <taxon>Bacillati</taxon>
        <taxon>Bacillota</taxon>
        <taxon>Bacilli</taxon>
        <taxon>Bacillales</taxon>
        <taxon>Paenibacillaceae</taxon>
        <taxon>Paenibacillus</taxon>
    </lineage>
</organism>
<sequence length="160" mass="17049">MSVTIVLGVIGADCHAVGNKILEHTFTEAGFHVVNLGVLCAQEEFIHAAVETNARAILVSSLYGHGEIDCRGLKGKCVEAGLPDVLLYVGGNLVVGNHDWDEVRLKFEEMGFDRVYPPSVPLAQAVADLRSDLQRQHERRPAAVFASSVVVAAAATADTG</sequence>
<dbReference type="Proteomes" id="UP000298246">
    <property type="component" value="Unassembled WGS sequence"/>
</dbReference>
<evidence type="ECO:0000259" key="6">
    <source>
        <dbReference type="PROSITE" id="PS51332"/>
    </source>
</evidence>
<evidence type="ECO:0000313" key="8">
    <source>
        <dbReference type="Proteomes" id="UP000298246"/>
    </source>
</evidence>
<dbReference type="GO" id="GO:0050097">
    <property type="term" value="F:methylaspartate mutase activity"/>
    <property type="evidence" value="ECO:0007669"/>
    <property type="project" value="UniProtKB-UniRule"/>
</dbReference>
<feature type="binding site" evidence="5">
    <location>
        <begin position="12"/>
        <end position="16"/>
    </location>
    <ligand>
        <name>adenosylcob(III)alamin</name>
        <dbReference type="ChEBI" id="CHEBI:18408"/>
    </ligand>
</feature>
<feature type="binding site" evidence="5">
    <location>
        <begin position="60"/>
        <end position="62"/>
    </location>
    <ligand>
        <name>adenosylcob(III)alamin</name>
        <dbReference type="ChEBI" id="CHEBI:18408"/>
    </ligand>
</feature>
<comment type="catalytic activity">
    <reaction evidence="5">
        <text>(2S,3S)-3-methyl-L-aspartate = L-glutamate</text>
        <dbReference type="Rhea" id="RHEA:12857"/>
        <dbReference type="ChEBI" id="CHEBI:29985"/>
        <dbReference type="ChEBI" id="CHEBI:58724"/>
        <dbReference type="EC" id="5.4.99.1"/>
    </reaction>
</comment>
<keyword evidence="1 5" id="KW-0846">Cobalamin</keyword>
<evidence type="ECO:0000256" key="4">
    <source>
        <dbReference type="ARBA" id="ARBA00023285"/>
    </source>
</evidence>
<comment type="caution">
    <text evidence="7">The sequence shown here is derived from an EMBL/GenBank/DDBJ whole genome shotgun (WGS) entry which is preliminary data.</text>
</comment>
<keyword evidence="3 5" id="KW-0413">Isomerase</keyword>
<dbReference type="NCBIfam" id="NF002612">
    <property type="entry name" value="PRK02261.1"/>
    <property type="match status" value="1"/>
</dbReference>
<dbReference type="GO" id="GO:0031419">
    <property type="term" value="F:cobalamin binding"/>
    <property type="evidence" value="ECO:0007669"/>
    <property type="project" value="UniProtKB-KW"/>
</dbReference>
<evidence type="ECO:0000256" key="2">
    <source>
        <dbReference type="ARBA" id="ARBA00022723"/>
    </source>
</evidence>
<dbReference type="PROSITE" id="PS51332">
    <property type="entry name" value="B12_BINDING"/>
    <property type="match status" value="1"/>
</dbReference>
<dbReference type="OrthoDB" id="9791348at2"/>
<dbReference type="UniPathway" id="UPA00561">
    <property type="reaction ID" value="UER00617"/>
</dbReference>
<dbReference type="SUPFAM" id="SSF52242">
    <property type="entry name" value="Cobalamin (vitamin B12)-binding domain"/>
    <property type="match status" value="1"/>
</dbReference>
<keyword evidence="8" id="KW-1185">Reference proteome</keyword>
<dbReference type="GO" id="GO:0019670">
    <property type="term" value="P:anaerobic L-glutamate catabolic process"/>
    <property type="evidence" value="ECO:0007669"/>
    <property type="project" value="InterPro"/>
</dbReference>
<evidence type="ECO:0000256" key="3">
    <source>
        <dbReference type="ARBA" id="ARBA00023235"/>
    </source>
</evidence>
<evidence type="ECO:0000256" key="5">
    <source>
        <dbReference type="HAMAP-Rule" id="MF_00526"/>
    </source>
</evidence>
<protein>
    <recommendedName>
        <fullName evidence="5">Glutamate mutase sigma subunit</fullName>
        <ecNumber evidence="5">5.4.99.1</ecNumber>
    </recommendedName>
    <alternativeName>
        <fullName evidence="5">Glutamate mutase S chain</fullName>
    </alternativeName>
    <alternativeName>
        <fullName evidence="5">Glutamate mutase small subunit</fullName>
    </alternativeName>
    <alternativeName>
        <fullName evidence="5">Methylaspartate mutase</fullName>
    </alternativeName>
</protein>
<dbReference type="CDD" id="cd02072">
    <property type="entry name" value="Glm_B12_BD"/>
    <property type="match status" value="1"/>
</dbReference>
<dbReference type="HAMAP" id="MF_00526">
    <property type="entry name" value="Me_Asp_mutase_S"/>
    <property type="match status" value="1"/>
</dbReference>
<accession>A0A4Y8Q833</accession>
<name>A0A4Y8Q833_9BACL</name>
<dbReference type="RefSeq" id="WP_134750788.1">
    <property type="nucleotide sequence ID" value="NZ_MYFO02000001.1"/>
</dbReference>
<comment type="cofactor">
    <cofactor evidence="5">
        <name>adenosylcob(III)alamin</name>
        <dbReference type="ChEBI" id="CHEBI:18408"/>
    </cofactor>
</comment>
<dbReference type="InterPro" id="IPR006158">
    <property type="entry name" value="Cobalamin-bd"/>
</dbReference>
<dbReference type="Pfam" id="PF02310">
    <property type="entry name" value="B12-binding"/>
    <property type="match status" value="1"/>
</dbReference>
<feature type="binding site" description="axial binding residue" evidence="5">
    <location>
        <position position="15"/>
    </location>
    <ligand>
        <name>adenosylcob(III)alamin</name>
        <dbReference type="ChEBI" id="CHEBI:18408"/>
    </ligand>
    <ligandPart>
        <name>Co</name>
        <dbReference type="ChEBI" id="CHEBI:27638"/>
    </ligandPart>
</feature>
<dbReference type="AlphaFoldDB" id="A0A4Y8Q833"/>
<keyword evidence="4 5" id="KW-0170">Cobalt</keyword>
<dbReference type="GO" id="GO:0046872">
    <property type="term" value="F:metal ion binding"/>
    <property type="evidence" value="ECO:0007669"/>
    <property type="project" value="UniProtKB-KW"/>
</dbReference>
<dbReference type="InterPro" id="IPR036724">
    <property type="entry name" value="Cobalamin-bd_sf"/>
</dbReference>
<comment type="similarity">
    <text evidence="5">Belongs to the methylaspartate mutase GlmS subunit family.</text>
</comment>